<dbReference type="Proteomes" id="UP000609879">
    <property type="component" value="Unassembled WGS sequence"/>
</dbReference>
<dbReference type="RefSeq" id="WP_203775755.1">
    <property type="nucleotide sequence ID" value="NZ_BAAABO010000026.1"/>
</dbReference>
<evidence type="ECO:0000313" key="3">
    <source>
        <dbReference type="EMBL" id="GID79503.1"/>
    </source>
</evidence>
<protein>
    <submittedName>
        <fullName evidence="3">Uncharacterized protein</fullName>
    </submittedName>
</protein>
<keyword evidence="2" id="KW-0472">Membrane</keyword>
<feature type="compositionally biased region" description="Low complexity" evidence="1">
    <location>
        <begin position="102"/>
        <end position="118"/>
    </location>
</feature>
<proteinExistence type="predicted"/>
<reference evidence="3 4" key="1">
    <citation type="submission" date="2021-01" db="EMBL/GenBank/DDBJ databases">
        <title>Whole genome shotgun sequence of Actinoplanes deccanensis NBRC 13994.</title>
        <authorList>
            <person name="Komaki H."/>
            <person name="Tamura T."/>
        </authorList>
    </citation>
    <scope>NUCLEOTIDE SEQUENCE [LARGE SCALE GENOMIC DNA]</scope>
    <source>
        <strain evidence="3 4">NBRC 13994</strain>
    </source>
</reference>
<accession>A0ABQ3YHK9</accession>
<name>A0ABQ3YHK9_9ACTN</name>
<keyword evidence="2" id="KW-1133">Transmembrane helix</keyword>
<gene>
    <name evidence="3" type="ORF">Ade02nite_81440</name>
</gene>
<comment type="caution">
    <text evidence="3">The sequence shown here is derived from an EMBL/GenBank/DDBJ whole genome shotgun (WGS) entry which is preliminary data.</text>
</comment>
<evidence type="ECO:0000256" key="1">
    <source>
        <dbReference type="SAM" id="MobiDB-lite"/>
    </source>
</evidence>
<dbReference type="EMBL" id="BOMI01000171">
    <property type="protein sequence ID" value="GID79503.1"/>
    <property type="molecule type" value="Genomic_DNA"/>
</dbReference>
<keyword evidence="4" id="KW-1185">Reference proteome</keyword>
<organism evidence="3 4">
    <name type="scientific">Paractinoplanes deccanensis</name>
    <dbReference type="NCBI Taxonomy" id="113561"/>
    <lineage>
        <taxon>Bacteria</taxon>
        <taxon>Bacillati</taxon>
        <taxon>Actinomycetota</taxon>
        <taxon>Actinomycetes</taxon>
        <taxon>Micromonosporales</taxon>
        <taxon>Micromonosporaceae</taxon>
        <taxon>Paractinoplanes</taxon>
    </lineage>
</organism>
<feature type="compositionally biased region" description="Pro residues" evidence="1">
    <location>
        <begin position="73"/>
        <end position="83"/>
    </location>
</feature>
<keyword evidence="2" id="KW-0812">Transmembrane</keyword>
<feature type="compositionally biased region" description="Pro residues" evidence="1">
    <location>
        <begin position="92"/>
        <end position="101"/>
    </location>
</feature>
<sequence length="265" mass="27287">MTDDDFLRAELRHELTSHQPDRTAMLNRIAANRAAGPSPRGRRLRLAGAAAAVATVLGLGGVAQWALADEHGPNPPAAPPVPVPTTTLVPSSPAPSSPAPSRPVRTSTAPSSAPAASSAPPPSPTAEVRGHPGDTQVEKGTLWSDGSVAADGRSQVTLKAGTDLTSLDLVMRVSPAAGLTSAGVTSPDGERISASVSRSGDALLYRFTLAPGATLPAGTYVFTARYGGAIEGRDAGEDTYEAFADTTVDDENKRLHVYGNYFPED</sequence>
<feature type="transmembrane region" description="Helical" evidence="2">
    <location>
        <begin position="46"/>
        <end position="67"/>
    </location>
</feature>
<feature type="region of interest" description="Disordered" evidence="1">
    <location>
        <begin position="70"/>
        <end position="140"/>
    </location>
</feature>
<evidence type="ECO:0000313" key="4">
    <source>
        <dbReference type="Proteomes" id="UP000609879"/>
    </source>
</evidence>
<evidence type="ECO:0000256" key="2">
    <source>
        <dbReference type="SAM" id="Phobius"/>
    </source>
</evidence>